<accession>A0A9P1IZD0</accession>
<reference evidence="10" key="1">
    <citation type="submission" date="2022-11" db="EMBL/GenBank/DDBJ databases">
        <authorList>
            <person name="Kikuchi T."/>
        </authorList>
    </citation>
    <scope>NUCLEOTIDE SEQUENCE</scope>
    <source>
        <strain evidence="10">PS1010</strain>
    </source>
</reference>
<keyword evidence="2" id="KW-0147">Chitin-binding</keyword>
<evidence type="ECO:0000256" key="1">
    <source>
        <dbReference type="ARBA" id="ARBA00022473"/>
    </source>
</evidence>
<feature type="compositionally biased region" description="Low complexity" evidence="7">
    <location>
        <begin position="807"/>
        <end position="834"/>
    </location>
</feature>
<proteinExistence type="predicted"/>
<name>A0A9P1IZD0_9PELO</name>
<keyword evidence="4" id="KW-0677">Repeat</keyword>
<evidence type="ECO:0000313" key="10">
    <source>
        <dbReference type="EMBL" id="CAI5452902.1"/>
    </source>
</evidence>
<feature type="domain" description="Chitin-binding type-2" evidence="9">
    <location>
        <begin position="1098"/>
        <end position="1156"/>
    </location>
</feature>
<comment type="caution">
    <text evidence="10">The sequence shown here is derived from an EMBL/GenBank/DDBJ whole genome shotgun (WGS) entry which is preliminary data.</text>
</comment>
<dbReference type="InterPro" id="IPR036508">
    <property type="entry name" value="Chitin-bd_dom_sf"/>
</dbReference>
<protein>
    <recommendedName>
        <fullName evidence="9">Chitin-binding type-2 domain-containing protein</fullName>
    </recommendedName>
</protein>
<keyword evidence="6" id="KW-0325">Glycoprotein</keyword>
<dbReference type="GO" id="GO:0005576">
    <property type="term" value="C:extracellular region"/>
    <property type="evidence" value="ECO:0007669"/>
    <property type="project" value="InterPro"/>
</dbReference>
<keyword evidence="11" id="KW-1185">Reference proteome</keyword>
<evidence type="ECO:0000256" key="8">
    <source>
        <dbReference type="SAM" id="SignalP"/>
    </source>
</evidence>
<dbReference type="SMART" id="SM00494">
    <property type="entry name" value="ChtBD2"/>
    <property type="match status" value="9"/>
</dbReference>
<dbReference type="SUPFAM" id="SSF57625">
    <property type="entry name" value="Invertebrate chitin-binding proteins"/>
    <property type="match status" value="7"/>
</dbReference>
<feature type="domain" description="Chitin-binding type-2" evidence="9">
    <location>
        <begin position="625"/>
        <end position="673"/>
    </location>
</feature>
<keyword evidence="3 8" id="KW-0732">Signal</keyword>
<dbReference type="AlphaFoldDB" id="A0A9P1IZD0"/>
<feature type="domain" description="Chitin-binding type-2" evidence="9">
    <location>
        <begin position="1165"/>
        <end position="1221"/>
    </location>
</feature>
<feature type="region of interest" description="Disordered" evidence="7">
    <location>
        <begin position="800"/>
        <end position="834"/>
    </location>
</feature>
<dbReference type="GO" id="GO:0008061">
    <property type="term" value="F:chitin binding"/>
    <property type="evidence" value="ECO:0007669"/>
    <property type="project" value="UniProtKB-KW"/>
</dbReference>
<dbReference type="PROSITE" id="PS50940">
    <property type="entry name" value="CHIT_BIND_II"/>
    <property type="match status" value="9"/>
</dbReference>
<evidence type="ECO:0000256" key="7">
    <source>
        <dbReference type="SAM" id="MobiDB-lite"/>
    </source>
</evidence>
<dbReference type="OrthoDB" id="5855785at2759"/>
<feature type="domain" description="Chitin-binding type-2" evidence="9">
    <location>
        <begin position="1013"/>
        <end position="1071"/>
    </location>
</feature>
<dbReference type="InterPro" id="IPR002557">
    <property type="entry name" value="Chitin-bd_dom"/>
</dbReference>
<evidence type="ECO:0000256" key="2">
    <source>
        <dbReference type="ARBA" id="ARBA00022669"/>
    </source>
</evidence>
<feature type="domain" description="Chitin-binding type-2" evidence="9">
    <location>
        <begin position="936"/>
        <end position="988"/>
    </location>
</feature>
<feature type="chain" id="PRO_5040359132" description="Chitin-binding type-2 domain-containing protein" evidence="8">
    <location>
        <begin position="20"/>
        <end position="1239"/>
    </location>
</feature>
<dbReference type="EMBL" id="CANHGI010000005">
    <property type="protein sequence ID" value="CAI5452902.1"/>
    <property type="molecule type" value="Genomic_DNA"/>
</dbReference>
<organism evidence="10 11">
    <name type="scientific">Caenorhabditis angaria</name>
    <dbReference type="NCBI Taxonomy" id="860376"/>
    <lineage>
        <taxon>Eukaryota</taxon>
        <taxon>Metazoa</taxon>
        <taxon>Ecdysozoa</taxon>
        <taxon>Nematoda</taxon>
        <taxon>Chromadorea</taxon>
        <taxon>Rhabditida</taxon>
        <taxon>Rhabditina</taxon>
        <taxon>Rhabditomorpha</taxon>
        <taxon>Rhabditoidea</taxon>
        <taxon>Rhabditidae</taxon>
        <taxon>Peloderinae</taxon>
        <taxon>Caenorhabditis</taxon>
    </lineage>
</organism>
<feature type="domain" description="Chitin-binding type-2" evidence="9">
    <location>
        <begin position="851"/>
        <end position="908"/>
    </location>
</feature>
<evidence type="ECO:0000259" key="9">
    <source>
        <dbReference type="PROSITE" id="PS50940"/>
    </source>
</evidence>
<feature type="region of interest" description="Disordered" evidence="7">
    <location>
        <begin position="1219"/>
        <end position="1239"/>
    </location>
</feature>
<feature type="compositionally biased region" description="Low complexity" evidence="7">
    <location>
        <begin position="1223"/>
        <end position="1239"/>
    </location>
</feature>
<dbReference type="PANTHER" id="PTHR23301:SF0">
    <property type="entry name" value="CHITIN-BINDING TYPE-2 DOMAIN-CONTAINING PROTEIN-RELATED"/>
    <property type="match status" value="1"/>
</dbReference>
<evidence type="ECO:0000256" key="4">
    <source>
        <dbReference type="ARBA" id="ARBA00022737"/>
    </source>
</evidence>
<feature type="domain" description="Chitin-binding type-2" evidence="9">
    <location>
        <begin position="742"/>
        <end position="798"/>
    </location>
</feature>
<feature type="domain" description="Chitin-binding type-2" evidence="9">
    <location>
        <begin position="175"/>
        <end position="222"/>
    </location>
</feature>
<feature type="compositionally biased region" description="Low complexity" evidence="7">
    <location>
        <begin position="284"/>
        <end position="309"/>
    </location>
</feature>
<keyword evidence="1" id="KW-0217">Developmental protein</keyword>
<dbReference type="PANTHER" id="PTHR23301">
    <property type="entry name" value="CHITIN BINDING PERITROPHIN-A"/>
    <property type="match status" value="1"/>
</dbReference>
<feature type="region of interest" description="Disordered" evidence="7">
    <location>
        <begin position="271"/>
        <end position="321"/>
    </location>
</feature>
<dbReference type="Proteomes" id="UP001152747">
    <property type="component" value="Unassembled WGS sequence"/>
</dbReference>
<keyword evidence="5" id="KW-1015">Disulfide bond</keyword>
<dbReference type="Gene3D" id="2.170.140.10">
    <property type="entry name" value="Chitin binding domain"/>
    <property type="match status" value="4"/>
</dbReference>
<sequence>MGTNLTLLISFLLTLAVNTYEIPNTSSQCPPNYNGSIAGSACSQEYTLCVNGIQQAAVCQEGFVFYENALKNQRKMAINRSHPHKMKWKQKILIVHRKKMEHIKTAAAIYSSNVSMDKAYPMFCPSNLVYLAEYNQCLESCDAVPPQVEIPTTTAPSTDEVYDEPTIPSVSVGEHFDCSNLEDGNYVEGCSSVYYVCSNGNTLVSHCPAGLVYNHAQKVCEYTCDSTTTTSTSTTTIVPTTEEVVAEEEPIDIYTPVPTEDTTTTEAEVLYSSSTTTTEAPIASSSELPTSSEEPIPTSSEEPISSSSEQPVATSTVADDAVPVPVATSTVQPIPEVTSGYSVNSNQVCQNGQITSFGSCASRFSKCQNNAIVNKQCPVNTLFESALLLCVYDLPQCQPSVTPIQHFIYQQSDRVVSPFDDSIALRPRRYRPNRNRGPSRRPIFDDQQYIDNPFFVPPRRSQYRRRGPSFRRRQSRRFLRPSIDSAFASPFHRRAFVSDVYSDNRRTHQGKIEYGNSRVAQGDRTFVVDDAFKGARRFGFHSNINDVFPKSATQLEVEGSGYNPQKGFEDRDREEAEVVEDEGPEEPVLTRRKRYAPVSAPTTYSTQTTATYTNTQQNNRQAQVNQNCQGVTTPQFFNFGQCFDEFIYCSGTGVNRFAACPIGEQFDTTINSCSSVCGNSSTSADVTVGGYDFVSSSTTSSPIGEDQTTTTSQPIAVTVETTTSYGESTTSTAVAPTPAPVGDRCNGINEDLVALGCSQEYIHCSGGIAIRRLCPAALYFDEIALVCNYREAVAACNGSDDTPSVFQTTQKPSQVSTTTTSSPQESTYGPTVATPYKPTTTTVTSGYGQIVSACSGLTDGAHGSACATSFNECANGTLVKTSICKPGEGFDPSVGECINFEDISDCSQQPTTGTPVVGNDETTTTAATTVPSNSYSSSCQSGARASIGFCASNYLECVENAYISQSCETDQVFDSNSNKCVAKENCGQASVYQVIKNNGKPDSSQQGGYRSVDNRCALVSNNSVVSIGQCRNRYIRCIDSTSSIENCQPNQVFCNVQLKCVDKWSIPHCARAAAAAQSSYGGVVAQAQPFNYGGAAGDAFCQGKSDGLYKNPSDCSAILQCFGGDLFEYPSCPSGLAFNEISGKCDYPQNVPGCDVSQDDQGSEVGGCGVHGAFIADSDNCSIFYRCVWGRRVEMTCPSGTVFNPSLSVCDWPSSVPSCNANASPSDESDQSSYSSAYQ</sequence>
<evidence type="ECO:0000256" key="3">
    <source>
        <dbReference type="ARBA" id="ARBA00022729"/>
    </source>
</evidence>
<evidence type="ECO:0000256" key="6">
    <source>
        <dbReference type="ARBA" id="ARBA00023180"/>
    </source>
</evidence>
<feature type="signal peptide" evidence="8">
    <location>
        <begin position="1"/>
        <end position="19"/>
    </location>
</feature>
<evidence type="ECO:0000256" key="5">
    <source>
        <dbReference type="ARBA" id="ARBA00023157"/>
    </source>
</evidence>
<evidence type="ECO:0000313" key="11">
    <source>
        <dbReference type="Proteomes" id="UP001152747"/>
    </source>
</evidence>
<dbReference type="InterPro" id="IPR051940">
    <property type="entry name" value="Chitin_bind-dev_reg"/>
</dbReference>
<dbReference type="Pfam" id="PF01607">
    <property type="entry name" value="CBM_14"/>
    <property type="match status" value="6"/>
</dbReference>
<gene>
    <name evidence="10" type="ORF">CAMP_LOCUS15539</name>
</gene>
<feature type="domain" description="Chitin-binding type-2" evidence="9">
    <location>
        <begin position="346"/>
        <end position="399"/>
    </location>
</feature>